<keyword evidence="3" id="KW-0540">Nuclease</keyword>
<protein>
    <submittedName>
        <fullName evidence="3">Endonuclease/exonuclease/phosphatase family protein</fullName>
    </submittedName>
</protein>
<feature type="domain" description="Endonuclease/exonuclease/phosphatase" evidence="2">
    <location>
        <begin position="6"/>
        <end position="208"/>
    </location>
</feature>
<dbReference type="PANTHER" id="PTHR14859">
    <property type="entry name" value="CALCOFLUOR WHITE HYPERSENSITIVE PROTEIN PRECURSOR"/>
    <property type="match status" value="1"/>
</dbReference>
<keyword evidence="3" id="KW-0378">Hydrolase</keyword>
<keyword evidence="4" id="KW-1185">Reference proteome</keyword>
<dbReference type="GO" id="GO:0004519">
    <property type="term" value="F:endonuclease activity"/>
    <property type="evidence" value="ECO:0007669"/>
    <property type="project" value="UniProtKB-KW"/>
</dbReference>
<dbReference type="Pfam" id="PF03372">
    <property type="entry name" value="Exo_endo_phos"/>
    <property type="match status" value="1"/>
</dbReference>
<reference evidence="3 4" key="1">
    <citation type="submission" date="2024-06" db="EMBL/GenBank/DDBJ databases">
        <title>The Natural Products Discovery Center: Release of the First 8490 Sequenced Strains for Exploring Actinobacteria Biosynthetic Diversity.</title>
        <authorList>
            <person name="Kalkreuter E."/>
            <person name="Kautsar S.A."/>
            <person name="Yang D."/>
            <person name="Bader C.D."/>
            <person name="Teijaro C.N."/>
            <person name="Fluegel L."/>
            <person name="Davis C.M."/>
            <person name="Simpson J.R."/>
            <person name="Lauterbach L."/>
            <person name="Steele A.D."/>
            <person name="Gui C."/>
            <person name="Meng S."/>
            <person name="Li G."/>
            <person name="Viehrig K."/>
            <person name="Ye F."/>
            <person name="Su P."/>
            <person name="Kiefer A.F."/>
            <person name="Nichols A."/>
            <person name="Cepeda A.J."/>
            <person name="Yan W."/>
            <person name="Fan B."/>
            <person name="Jiang Y."/>
            <person name="Adhikari A."/>
            <person name="Zheng C.-J."/>
            <person name="Schuster L."/>
            <person name="Cowan T.M."/>
            <person name="Smanski M.J."/>
            <person name="Chevrette M.G."/>
            <person name="De Carvalho L.P.S."/>
            <person name="Shen B."/>
        </authorList>
    </citation>
    <scope>NUCLEOTIDE SEQUENCE [LARGE SCALE GENOMIC DNA]</scope>
    <source>
        <strain evidence="3 4">NPDC050100</strain>
    </source>
</reference>
<evidence type="ECO:0000313" key="3">
    <source>
        <dbReference type="EMBL" id="MEV0968748.1"/>
    </source>
</evidence>
<dbReference type="InterPro" id="IPR005135">
    <property type="entry name" value="Endo/exonuclease/phosphatase"/>
</dbReference>
<evidence type="ECO:0000259" key="2">
    <source>
        <dbReference type="Pfam" id="PF03372"/>
    </source>
</evidence>
<dbReference type="SUPFAM" id="SSF56219">
    <property type="entry name" value="DNase I-like"/>
    <property type="match status" value="1"/>
</dbReference>
<name>A0ABV3GAT2_MICGL</name>
<organism evidence="3 4">
    <name type="scientific">Microtetraspora glauca</name>
    <dbReference type="NCBI Taxonomy" id="1996"/>
    <lineage>
        <taxon>Bacteria</taxon>
        <taxon>Bacillati</taxon>
        <taxon>Actinomycetota</taxon>
        <taxon>Actinomycetes</taxon>
        <taxon>Streptosporangiales</taxon>
        <taxon>Streptosporangiaceae</taxon>
        <taxon>Microtetraspora</taxon>
    </lineage>
</organism>
<evidence type="ECO:0000313" key="4">
    <source>
        <dbReference type="Proteomes" id="UP001551675"/>
    </source>
</evidence>
<feature type="region of interest" description="Disordered" evidence="1">
    <location>
        <begin position="215"/>
        <end position="241"/>
    </location>
</feature>
<dbReference type="PANTHER" id="PTHR14859:SF15">
    <property type="entry name" value="ENDONUCLEASE_EXONUCLEASE_PHOSPHATASE DOMAIN-CONTAINING PROTEIN"/>
    <property type="match status" value="1"/>
</dbReference>
<accession>A0ABV3GAT2</accession>
<sequence length="241" mass="25387">MRSAQDDRRALARVIRAIRPDVLCVQEAPALPGRRRRLVRDAGMTAAAGGRLAGVAVLTGPAVRVLHAEVHRLRWFPGLEPRAVAVAVVEKDGLRLVVCSFHLDLHHGARLRHAAQIVPITGGLARAFGARAVLGGDVNEEPGGPTWRYLASRFTDCYAEAPKGEGGTYSARAPAKRIDGIFAAPELAVACCGAADAALPDLQAATDHRPVVADLRAWSPGPGPDTGFGAQPDSGPRTTRS</sequence>
<dbReference type="RefSeq" id="WP_358131552.1">
    <property type="nucleotide sequence ID" value="NZ_JBFALK010000003.1"/>
</dbReference>
<dbReference type="InterPro" id="IPR051916">
    <property type="entry name" value="GPI-anchor_lipid_remodeler"/>
</dbReference>
<keyword evidence="3" id="KW-0255">Endonuclease</keyword>
<dbReference type="InterPro" id="IPR036691">
    <property type="entry name" value="Endo/exonu/phosph_ase_sf"/>
</dbReference>
<dbReference type="Gene3D" id="3.60.10.10">
    <property type="entry name" value="Endonuclease/exonuclease/phosphatase"/>
    <property type="match status" value="1"/>
</dbReference>
<comment type="caution">
    <text evidence="3">The sequence shown here is derived from an EMBL/GenBank/DDBJ whole genome shotgun (WGS) entry which is preliminary data.</text>
</comment>
<gene>
    <name evidence="3" type="ORF">AB0I59_08945</name>
</gene>
<dbReference type="Proteomes" id="UP001551675">
    <property type="component" value="Unassembled WGS sequence"/>
</dbReference>
<dbReference type="EMBL" id="JBFALK010000003">
    <property type="protein sequence ID" value="MEV0968748.1"/>
    <property type="molecule type" value="Genomic_DNA"/>
</dbReference>
<proteinExistence type="predicted"/>
<evidence type="ECO:0000256" key="1">
    <source>
        <dbReference type="SAM" id="MobiDB-lite"/>
    </source>
</evidence>